<evidence type="ECO:0000256" key="1">
    <source>
        <dbReference type="SAM" id="MobiDB-lite"/>
    </source>
</evidence>
<feature type="region of interest" description="Disordered" evidence="1">
    <location>
        <begin position="1071"/>
        <end position="1094"/>
    </location>
</feature>
<gene>
    <name evidence="2" type="primary">AVEN_100794_1</name>
    <name evidence="2" type="ORF">NPIL_420212</name>
</gene>
<evidence type="ECO:0000313" key="2">
    <source>
        <dbReference type="EMBL" id="GFS58455.1"/>
    </source>
</evidence>
<dbReference type="AlphaFoldDB" id="A0A8X6MHE5"/>
<organism evidence="2 3">
    <name type="scientific">Nephila pilipes</name>
    <name type="common">Giant wood spider</name>
    <name type="synonym">Nephila maculata</name>
    <dbReference type="NCBI Taxonomy" id="299642"/>
    <lineage>
        <taxon>Eukaryota</taxon>
        <taxon>Metazoa</taxon>
        <taxon>Ecdysozoa</taxon>
        <taxon>Arthropoda</taxon>
        <taxon>Chelicerata</taxon>
        <taxon>Arachnida</taxon>
        <taxon>Araneae</taxon>
        <taxon>Araneomorphae</taxon>
        <taxon>Entelegynae</taxon>
        <taxon>Araneoidea</taxon>
        <taxon>Nephilidae</taxon>
        <taxon>Nephila</taxon>
    </lineage>
</organism>
<keyword evidence="3" id="KW-1185">Reference proteome</keyword>
<sequence length="1094" mass="124758">MSTSPESPHSPNARAVNFRSQILNRIDFPLSPTPGPSTRPDDLPSPRFTRRRFRPTTPITRPDFDWSPLRSTPSPPLQTRTPPPRILDPASLPLYTSRILSYRALLPPYPPVDLSPRLLPRPPMGPLESPTEGGFPMPLEGRRRTSSPKRYWIKPLQREQKIYSRSAIFSPDSPPPFQDPYDVSSPESEDDFVVLRNIDQLALGPEKYREYRPKYLAWLARRKVNPRMIMREIQYYEKPFQPRPATPLPSPPVFPPRSPSLREMHLQMIGDQREKKYRQFFVSSQAPLQAFQKLMENLRGLMTVYAPYVDPQRMTPRDAVIILDLLLRQLTYRKNEENIQLKQVSNQIADTVLDEHHHRINTIIHSYKNLCERVIENTERIKQFIQDGLKMIDGLRQQVKESKETLQVYVTTNRRERIMAELLDPEKHFGQCMNRKDYMRLTAENVPIQEKLDQINRKLLEVEERCMMDIVNRSQWVDIFPPGFERSLAKLFPRLKLQGHIRPEHFDALAAELAESLKRIHSQYHDDWPSLQDGINQYNYQLTTQQQDIEGRKKYLEDIEIETTRIKMQFRKLTEDISERKRECLNLAMGNQFQQFQLEELLKRLEDTKQVTIDLEEELTHYPSPKTPSPVNILTALSPAPISPPAVGSEVFTLSPEFDLLEEMRPPSEFLNILEMSGLESTPLMPRLRRPPSPQFRLQSSGMLGAVRPPSEMRYIDSMEEESSCLREESPGILGLRQSFTGTPKLVDISKSVSALGTEYPSGGVRYSLKVPTSATISPGSLKLEENIASPVPVIAQHQPSPRWPEESVNMLDIISLPTALEDSLDLSGSIGISPGILDLPQRIVSPVPVIAQHQASPLWLEGSPGMLNEMRPPTALEDSLELLTISLDSLDLQKSVSSPVPVVAQRPTTYGHLRESLDNLDSISPPSDLRDSLEISGNDGSPVRAQPAYIHPVKMATGSVKNLITFSSPRKPQSNINMELEMVPVNIRESPSGHRVLCNVGLKMKEAVVTKPRWRNIEITKHIVRGSPPISETVGRRFDRKYGLFTPKSVIMRKFVGVRRPLFGGLQFPPRIPSPRPPPLDTTIEWERPPGEA</sequence>
<proteinExistence type="predicted"/>
<protein>
    <submittedName>
        <fullName evidence="2">Uncharacterized protein</fullName>
    </submittedName>
</protein>
<evidence type="ECO:0000313" key="3">
    <source>
        <dbReference type="Proteomes" id="UP000887013"/>
    </source>
</evidence>
<comment type="caution">
    <text evidence="2">The sequence shown here is derived from an EMBL/GenBank/DDBJ whole genome shotgun (WGS) entry which is preliminary data.</text>
</comment>
<accession>A0A8X6MHE5</accession>
<dbReference type="OrthoDB" id="6460201at2759"/>
<reference evidence="2" key="1">
    <citation type="submission" date="2020-08" db="EMBL/GenBank/DDBJ databases">
        <title>Multicomponent nature underlies the extraordinary mechanical properties of spider dragline silk.</title>
        <authorList>
            <person name="Kono N."/>
            <person name="Nakamura H."/>
            <person name="Mori M."/>
            <person name="Yoshida Y."/>
            <person name="Ohtoshi R."/>
            <person name="Malay A.D."/>
            <person name="Moran D.A.P."/>
            <person name="Tomita M."/>
            <person name="Numata K."/>
            <person name="Arakawa K."/>
        </authorList>
    </citation>
    <scope>NUCLEOTIDE SEQUENCE</scope>
</reference>
<dbReference type="EMBL" id="BMAW01047005">
    <property type="protein sequence ID" value="GFS58455.1"/>
    <property type="molecule type" value="Genomic_DNA"/>
</dbReference>
<feature type="compositionally biased region" description="Pro residues" evidence="1">
    <location>
        <begin position="73"/>
        <end position="86"/>
    </location>
</feature>
<feature type="region of interest" description="Disordered" evidence="1">
    <location>
        <begin position="25"/>
        <end position="89"/>
    </location>
</feature>
<feature type="region of interest" description="Disordered" evidence="1">
    <location>
        <begin position="121"/>
        <end position="146"/>
    </location>
</feature>
<dbReference type="Proteomes" id="UP000887013">
    <property type="component" value="Unassembled WGS sequence"/>
</dbReference>
<feature type="region of interest" description="Disordered" evidence="1">
    <location>
        <begin position="915"/>
        <end position="945"/>
    </location>
</feature>
<feature type="compositionally biased region" description="Pro residues" evidence="1">
    <location>
        <begin position="1071"/>
        <end position="1081"/>
    </location>
</feature>
<name>A0A8X6MHE5_NEPPI</name>